<dbReference type="Proteomes" id="UP000265566">
    <property type="component" value="Chromosome 8"/>
</dbReference>
<reference evidence="1" key="1">
    <citation type="journal article" date="2018" name="Nat. Plants">
        <title>Whole-genome landscape of Medicago truncatula symbiotic genes.</title>
        <authorList>
            <person name="Pecrix Y."/>
            <person name="Gamas P."/>
            <person name="Carrere S."/>
        </authorList>
    </citation>
    <scope>NUCLEOTIDE SEQUENCE</scope>
    <source>
        <tissue evidence="1">Leaves</tissue>
    </source>
</reference>
<sequence length="97" mass="11299">MAFHIVKIKLTNKIRFGFFCGNLQWKIWFKLVSTFTEIKLSLRTRSQCMLAILVQNELGTYILITSILVSYEIGDLYVTIFESKINPPSKSKIQYCN</sequence>
<protein>
    <submittedName>
        <fullName evidence="1">Uncharacterized protein</fullName>
    </submittedName>
</protein>
<gene>
    <name evidence="1" type="ORF">MtrunA17_Chr8g0351621</name>
</gene>
<accession>A0A396GII1</accession>
<evidence type="ECO:0000313" key="1">
    <source>
        <dbReference type="EMBL" id="RHN40148.1"/>
    </source>
</evidence>
<comment type="caution">
    <text evidence="1">The sequence shown here is derived from an EMBL/GenBank/DDBJ whole genome shotgun (WGS) entry which is preliminary data.</text>
</comment>
<dbReference type="AlphaFoldDB" id="A0A396GII1"/>
<dbReference type="EMBL" id="PSQE01000008">
    <property type="protein sequence ID" value="RHN40148.1"/>
    <property type="molecule type" value="Genomic_DNA"/>
</dbReference>
<organism evidence="1">
    <name type="scientific">Medicago truncatula</name>
    <name type="common">Barrel medic</name>
    <name type="synonym">Medicago tribuloides</name>
    <dbReference type="NCBI Taxonomy" id="3880"/>
    <lineage>
        <taxon>Eukaryota</taxon>
        <taxon>Viridiplantae</taxon>
        <taxon>Streptophyta</taxon>
        <taxon>Embryophyta</taxon>
        <taxon>Tracheophyta</taxon>
        <taxon>Spermatophyta</taxon>
        <taxon>Magnoliopsida</taxon>
        <taxon>eudicotyledons</taxon>
        <taxon>Gunneridae</taxon>
        <taxon>Pentapetalae</taxon>
        <taxon>rosids</taxon>
        <taxon>fabids</taxon>
        <taxon>Fabales</taxon>
        <taxon>Fabaceae</taxon>
        <taxon>Papilionoideae</taxon>
        <taxon>50 kb inversion clade</taxon>
        <taxon>NPAAA clade</taxon>
        <taxon>Hologalegina</taxon>
        <taxon>IRL clade</taxon>
        <taxon>Trifolieae</taxon>
        <taxon>Medicago</taxon>
    </lineage>
</organism>
<dbReference type="Gramene" id="rna46258">
    <property type="protein sequence ID" value="RHN40148.1"/>
    <property type="gene ID" value="gene46258"/>
</dbReference>
<proteinExistence type="predicted"/>
<name>A0A396GII1_MEDTR</name>